<dbReference type="VEuPathDB" id="FungiDB:I303_03828"/>
<proteinExistence type="predicted"/>
<dbReference type="Proteomes" id="UP000078595">
    <property type="component" value="Chromosome 4"/>
</dbReference>
<reference evidence="3" key="3">
    <citation type="submission" date="2024-02" db="EMBL/GenBank/DDBJ databases">
        <title>Comparative genomics of Cryptococcus and Kwoniella reveals pathogenesis evolution and contrasting modes of karyotype evolution via chromosome fusion or intercentromeric recombination.</title>
        <authorList>
            <person name="Coelho M.A."/>
            <person name="David-Palma M."/>
            <person name="Shea T."/>
            <person name="Bowers K."/>
            <person name="McGinley-Smith S."/>
            <person name="Mohammad A.W."/>
            <person name="Gnirke A."/>
            <person name="Yurkov A.M."/>
            <person name="Nowrousian M."/>
            <person name="Sun S."/>
            <person name="Cuomo C.A."/>
            <person name="Heitman J."/>
        </authorList>
    </citation>
    <scope>NUCLEOTIDE SEQUENCE</scope>
    <source>
        <strain evidence="3">CBS 10117</strain>
    </source>
</reference>
<evidence type="ECO:0000313" key="4">
    <source>
        <dbReference type="Proteomes" id="UP000078595"/>
    </source>
</evidence>
<dbReference type="RefSeq" id="XP_018263951.1">
    <property type="nucleotide sequence ID" value="XM_018407143.1"/>
</dbReference>
<dbReference type="OrthoDB" id="2568025at2759"/>
<dbReference type="KEGG" id="kdj:28967527"/>
<dbReference type="EMBL" id="KI894030">
    <property type="protein sequence ID" value="OBR86109.1"/>
    <property type="molecule type" value="Genomic_DNA"/>
</dbReference>
<keyword evidence="4" id="KW-1185">Reference proteome</keyword>
<gene>
    <name evidence="2" type="ORF">I303_03828</name>
    <name evidence="3" type="ORF">I303_103809</name>
</gene>
<feature type="chain" id="PRO_5008342172" evidence="1">
    <location>
        <begin position="25"/>
        <end position="141"/>
    </location>
</feature>
<name>A0A1A6A7S5_9TREE</name>
<reference evidence="3" key="2">
    <citation type="submission" date="2013-07" db="EMBL/GenBank/DDBJ databases">
        <authorList>
            <consortium name="The Broad Institute Genome Sequencing Platform"/>
            <person name="Cuomo C."/>
            <person name="Litvintseva A."/>
            <person name="Chen Y."/>
            <person name="Heitman J."/>
            <person name="Sun S."/>
            <person name="Springer D."/>
            <person name="Dromer F."/>
            <person name="Young S.K."/>
            <person name="Zeng Q."/>
            <person name="Gargeya S."/>
            <person name="Fitzgerald M."/>
            <person name="Abouelleil A."/>
            <person name="Alvarado L."/>
            <person name="Berlin A.M."/>
            <person name="Chapman S.B."/>
            <person name="Dewar J."/>
            <person name="Goldberg J."/>
            <person name="Griggs A."/>
            <person name="Gujja S."/>
            <person name="Hansen M."/>
            <person name="Howarth C."/>
            <person name="Imamovic A."/>
            <person name="Larimer J."/>
            <person name="McCowan C."/>
            <person name="Murphy C."/>
            <person name="Pearson M."/>
            <person name="Priest M."/>
            <person name="Roberts A."/>
            <person name="Saif S."/>
            <person name="Shea T."/>
            <person name="Sykes S."/>
            <person name="Wortman J."/>
            <person name="Nusbaum C."/>
            <person name="Birren B."/>
        </authorList>
    </citation>
    <scope>NUCLEOTIDE SEQUENCE</scope>
    <source>
        <strain evidence="3">CBS 10117</strain>
    </source>
</reference>
<dbReference type="GeneID" id="28967527"/>
<organism evidence="2">
    <name type="scientific">Kwoniella dejecticola CBS 10117</name>
    <dbReference type="NCBI Taxonomy" id="1296121"/>
    <lineage>
        <taxon>Eukaryota</taxon>
        <taxon>Fungi</taxon>
        <taxon>Dikarya</taxon>
        <taxon>Basidiomycota</taxon>
        <taxon>Agaricomycotina</taxon>
        <taxon>Tremellomycetes</taxon>
        <taxon>Tremellales</taxon>
        <taxon>Cryptococcaceae</taxon>
        <taxon>Kwoniella</taxon>
    </lineage>
</organism>
<evidence type="ECO:0000313" key="2">
    <source>
        <dbReference type="EMBL" id="OBR86109.1"/>
    </source>
</evidence>
<dbReference type="Pfam" id="PF19271">
    <property type="entry name" value="Nis1"/>
    <property type="match status" value="1"/>
</dbReference>
<dbReference type="EMBL" id="CP144533">
    <property type="protein sequence ID" value="WWC61229.1"/>
    <property type="molecule type" value="Genomic_DNA"/>
</dbReference>
<reference evidence="2" key="1">
    <citation type="submission" date="2013-07" db="EMBL/GenBank/DDBJ databases">
        <title>The Genome Sequence of Cryptococcus dejecticola CBS10117.</title>
        <authorList>
            <consortium name="The Broad Institute Genome Sequencing Platform"/>
            <person name="Cuomo C."/>
            <person name="Litvintseva A."/>
            <person name="Chen Y."/>
            <person name="Heitman J."/>
            <person name="Sun S."/>
            <person name="Springer D."/>
            <person name="Dromer F."/>
            <person name="Young S.K."/>
            <person name="Zeng Q."/>
            <person name="Gargeya S."/>
            <person name="Fitzgerald M."/>
            <person name="Abouelleil A."/>
            <person name="Alvarado L."/>
            <person name="Berlin A.M."/>
            <person name="Chapman S.B."/>
            <person name="Dewar J."/>
            <person name="Goldberg J."/>
            <person name="Griggs A."/>
            <person name="Gujja S."/>
            <person name="Hansen M."/>
            <person name="Howarth C."/>
            <person name="Imamovic A."/>
            <person name="Larimer J."/>
            <person name="McCowan C."/>
            <person name="Murphy C."/>
            <person name="Pearson M."/>
            <person name="Priest M."/>
            <person name="Roberts A."/>
            <person name="Saif S."/>
            <person name="Shea T."/>
            <person name="Sykes S."/>
            <person name="Wortman J."/>
            <person name="Nusbaum C."/>
            <person name="Birren B."/>
        </authorList>
    </citation>
    <scope>NUCLEOTIDE SEQUENCE [LARGE SCALE GENOMIC DNA]</scope>
    <source>
        <strain evidence="2">CBS 10117</strain>
    </source>
</reference>
<evidence type="ECO:0000256" key="1">
    <source>
        <dbReference type="SAM" id="SignalP"/>
    </source>
</evidence>
<keyword evidence="1" id="KW-0732">Signal</keyword>
<feature type="signal peptide" evidence="1">
    <location>
        <begin position="1"/>
        <end position="24"/>
    </location>
</feature>
<sequence>MQFLSSIFIAFTVLLSSILPLASAKIYHISLPEQALPGENITVTVSSSSYIQNWDDFGIIWGLVGENHGCEGCVGQEIGYENLYGNNTLGNSTYSVQLPNTTTRAYTFVAAVPYLVGASGETGIHYFNQSINLISNAKVRV</sequence>
<dbReference type="AlphaFoldDB" id="A0A1A6A7S5"/>
<protein>
    <submittedName>
        <fullName evidence="2">Uncharacterized protein</fullName>
    </submittedName>
</protein>
<evidence type="ECO:0000313" key="3">
    <source>
        <dbReference type="EMBL" id="WWC61229.1"/>
    </source>
</evidence>
<accession>A0A1A6A7S5</accession>
<dbReference type="InterPro" id="IPR045469">
    <property type="entry name" value="Nis1"/>
</dbReference>